<evidence type="ECO:0000313" key="2">
    <source>
        <dbReference type="EMBL" id="PWN39313.1"/>
    </source>
</evidence>
<name>A0A316VSC4_9BASI</name>
<evidence type="ECO:0000256" key="1">
    <source>
        <dbReference type="SAM" id="Phobius"/>
    </source>
</evidence>
<proteinExistence type="predicted"/>
<feature type="transmembrane region" description="Helical" evidence="1">
    <location>
        <begin position="47"/>
        <end position="70"/>
    </location>
</feature>
<dbReference type="EMBL" id="KZ819477">
    <property type="protein sequence ID" value="PWN39313.1"/>
    <property type="molecule type" value="Genomic_DNA"/>
</dbReference>
<dbReference type="AlphaFoldDB" id="A0A316VSC4"/>
<reference evidence="2 3" key="1">
    <citation type="journal article" date="2018" name="Mol. Biol. Evol.">
        <title>Broad Genomic Sampling Reveals a Smut Pathogenic Ancestry of the Fungal Clade Ustilaginomycotina.</title>
        <authorList>
            <person name="Kijpornyongpan T."/>
            <person name="Mondo S.J."/>
            <person name="Barry K."/>
            <person name="Sandor L."/>
            <person name="Lee J."/>
            <person name="Lipzen A."/>
            <person name="Pangilinan J."/>
            <person name="LaButti K."/>
            <person name="Hainaut M."/>
            <person name="Henrissat B."/>
            <person name="Grigoriev I.V."/>
            <person name="Spatafora J.W."/>
            <person name="Aime M.C."/>
        </authorList>
    </citation>
    <scope>NUCLEOTIDE SEQUENCE [LARGE SCALE GENOMIC DNA]</scope>
    <source>
        <strain evidence="2 3">MCA 4658</strain>
    </source>
</reference>
<gene>
    <name evidence="2" type="ORF">IE81DRAFT_34536</name>
</gene>
<dbReference type="RefSeq" id="XP_025366473.1">
    <property type="nucleotide sequence ID" value="XM_025515910.1"/>
</dbReference>
<keyword evidence="3" id="KW-1185">Reference proteome</keyword>
<keyword evidence="1" id="KW-0472">Membrane</keyword>
<keyword evidence="1" id="KW-1133">Transmembrane helix</keyword>
<keyword evidence="1" id="KW-0812">Transmembrane</keyword>
<dbReference type="Proteomes" id="UP000245783">
    <property type="component" value="Unassembled WGS sequence"/>
</dbReference>
<protein>
    <submittedName>
        <fullName evidence="2">Uncharacterized protein</fullName>
    </submittedName>
</protein>
<dbReference type="InParanoid" id="A0A316VSC4"/>
<evidence type="ECO:0000313" key="3">
    <source>
        <dbReference type="Proteomes" id="UP000245783"/>
    </source>
</evidence>
<organism evidence="2 3">
    <name type="scientific">Ceraceosorus guamensis</name>
    <dbReference type="NCBI Taxonomy" id="1522189"/>
    <lineage>
        <taxon>Eukaryota</taxon>
        <taxon>Fungi</taxon>
        <taxon>Dikarya</taxon>
        <taxon>Basidiomycota</taxon>
        <taxon>Ustilaginomycotina</taxon>
        <taxon>Exobasidiomycetes</taxon>
        <taxon>Ceraceosorales</taxon>
        <taxon>Ceraceosoraceae</taxon>
        <taxon>Ceraceosorus</taxon>
    </lineage>
</organism>
<sequence>MSLIAVVNGAPISHTFMIHDSRMSVLAPKALLPVALALLVHQSRRNVAQALVSAPACSCCAGFVFLWWSWLVCGPTRCAVTSNCTRSSLHVLLSSCAVRHTTAE</sequence>
<dbReference type="GeneID" id="37037780"/>
<accession>A0A316VSC4</accession>